<dbReference type="PANTHER" id="PTHR30461">
    <property type="entry name" value="DNA-INVERTASE FROM LAMBDOID PROPHAGE"/>
    <property type="match status" value="1"/>
</dbReference>
<accession>A0A0G2AT80</accession>
<evidence type="ECO:0000256" key="4">
    <source>
        <dbReference type="PIRSR" id="PIRSR606118-50"/>
    </source>
</evidence>
<evidence type="ECO:0000256" key="1">
    <source>
        <dbReference type="ARBA" id="ARBA00022908"/>
    </source>
</evidence>
<dbReference type="EMBL" id="LCRO01000001">
    <property type="protein sequence ID" value="KKW36039.1"/>
    <property type="molecule type" value="Genomic_DNA"/>
</dbReference>
<evidence type="ECO:0000313" key="9">
    <source>
        <dbReference type="EMBL" id="KKW36039.1"/>
    </source>
</evidence>
<sequence length="576" mass="67306">MEHDSPQPVKKKERGAEYLRVSTEEQNSEGHYGLQVQEERVKSWCESQGYVVAEGNIYKDEISGGLPVEKRPGLSALFEAAKRGEFDVVVVYKTDRLARNLRILVNIIHELDSLGVAFRSVTEPFDTTTSFGKASFNLVGTFAELEKEMIRERTTNGRIKAAKSGKWVGSTAPFGYVVNKTSRRLDINLQEAKIVKQIFKWAVDDKLAVHEIERRLNAMKVPAPWSTKIKTKETHNIWRPFTVRRVLANETHTGTFYYRKYKKPFNGLTSVTDPTRLRPKEDWIEQHCEPIITVEMYEAAKRQLTHNREFAKRNCKREYLFSKIIWCSQCKHKMFGGFQPARELGAHEGGRYYHGTYRKDDALGKTARCQWCPNYSEARLEPIWDFLRDILKNPKNMTRPLEKYIYKESDPLPVKQRLHDIAQELDTIRKRRDRVDDLYVSEQIDKQKYKSYQAEFKLDEQRLKDEDVRLRQTLLSKKEITDRQKAVAKAYEQIKDRLDKVSYEEKAKIVSYFVERVVLHAKDDHVEVAFKFPLDAETKEGKSFPLVHKIPTITEKERRATLMQSNPEMFTPKVLV</sequence>
<gene>
    <name evidence="9" type="ORF">UY83_C0001G0070</name>
</gene>
<dbReference type="Gene3D" id="3.40.50.1390">
    <property type="entry name" value="Resolvase, N-terminal catalytic domain"/>
    <property type="match status" value="1"/>
</dbReference>
<dbReference type="InterPro" id="IPR006119">
    <property type="entry name" value="Resolv_N"/>
</dbReference>
<evidence type="ECO:0000259" key="7">
    <source>
        <dbReference type="PROSITE" id="PS51736"/>
    </source>
</evidence>
<dbReference type="InterPro" id="IPR036162">
    <property type="entry name" value="Resolvase-like_N_sf"/>
</dbReference>
<dbReference type="GO" id="GO:0000150">
    <property type="term" value="F:DNA strand exchange activity"/>
    <property type="evidence" value="ECO:0007669"/>
    <property type="project" value="InterPro"/>
</dbReference>
<evidence type="ECO:0000256" key="5">
    <source>
        <dbReference type="PROSITE-ProRule" id="PRU10137"/>
    </source>
</evidence>
<keyword evidence="3" id="KW-0233">DNA recombination</keyword>
<feature type="domain" description="Recombinase" evidence="8">
    <location>
        <begin position="173"/>
        <end position="310"/>
    </location>
</feature>
<dbReference type="PROSITE" id="PS00397">
    <property type="entry name" value="RECOMBINASES_1"/>
    <property type="match status" value="1"/>
</dbReference>
<name>A0A0G2AT80_9BACT</name>
<dbReference type="Pfam" id="PF00239">
    <property type="entry name" value="Resolvase"/>
    <property type="match status" value="1"/>
</dbReference>
<organism evidence="9 10">
    <name type="scientific">Candidatus Adlerbacteria bacterium GW2011_GWA1_54_10</name>
    <dbReference type="NCBI Taxonomy" id="1618605"/>
    <lineage>
        <taxon>Bacteria</taxon>
        <taxon>Candidatus Adleribacteriota</taxon>
    </lineage>
</organism>
<evidence type="ECO:0000256" key="2">
    <source>
        <dbReference type="ARBA" id="ARBA00023125"/>
    </source>
</evidence>
<dbReference type="CDD" id="cd03768">
    <property type="entry name" value="SR_ResInv"/>
    <property type="match status" value="1"/>
</dbReference>
<dbReference type="PROSITE" id="PS51737">
    <property type="entry name" value="RECOMBINASE_DNA_BIND"/>
    <property type="match status" value="1"/>
</dbReference>
<evidence type="ECO:0000313" key="10">
    <source>
        <dbReference type="Proteomes" id="UP000034740"/>
    </source>
</evidence>
<feature type="active site" description="O-(5'-phospho-DNA)-serine intermediate" evidence="4 5">
    <location>
        <position position="22"/>
    </location>
</feature>
<dbReference type="Pfam" id="PF07508">
    <property type="entry name" value="Recombinase"/>
    <property type="match status" value="1"/>
</dbReference>
<dbReference type="Proteomes" id="UP000034740">
    <property type="component" value="Unassembled WGS sequence"/>
</dbReference>
<feature type="domain" description="Resolvase/invertase-type recombinase catalytic" evidence="7">
    <location>
        <begin position="14"/>
        <end position="165"/>
    </location>
</feature>
<feature type="region of interest" description="Disordered" evidence="6">
    <location>
        <begin position="1"/>
        <end position="33"/>
    </location>
</feature>
<dbReference type="SUPFAM" id="SSF53041">
    <property type="entry name" value="Resolvase-like"/>
    <property type="match status" value="1"/>
</dbReference>
<dbReference type="InterPro" id="IPR038109">
    <property type="entry name" value="DNA_bind_recomb_sf"/>
</dbReference>
<dbReference type="InterPro" id="IPR006118">
    <property type="entry name" value="Recombinase_CS"/>
</dbReference>
<keyword evidence="1" id="KW-0229">DNA integration</keyword>
<keyword evidence="2" id="KW-0238">DNA-binding</keyword>
<evidence type="ECO:0000256" key="3">
    <source>
        <dbReference type="ARBA" id="ARBA00023172"/>
    </source>
</evidence>
<evidence type="ECO:0000259" key="8">
    <source>
        <dbReference type="PROSITE" id="PS51737"/>
    </source>
</evidence>
<reference evidence="9 10" key="1">
    <citation type="journal article" date="2015" name="Nature">
        <title>rRNA introns, odd ribosomes, and small enigmatic genomes across a large radiation of phyla.</title>
        <authorList>
            <person name="Brown C.T."/>
            <person name="Hug L.A."/>
            <person name="Thomas B.C."/>
            <person name="Sharon I."/>
            <person name="Castelle C.J."/>
            <person name="Singh A."/>
            <person name="Wilkins M.J."/>
            <person name="Williams K.H."/>
            <person name="Banfield J.F."/>
        </authorList>
    </citation>
    <scope>NUCLEOTIDE SEQUENCE [LARGE SCALE GENOMIC DNA]</scope>
</reference>
<comment type="caution">
    <text evidence="9">The sequence shown here is derived from an EMBL/GenBank/DDBJ whole genome shotgun (WGS) entry which is preliminary data.</text>
</comment>
<dbReference type="GO" id="GO:0015074">
    <property type="term" value="P:DNA integration"/>
    <property type="evidence" value="ECO:0007669"/>
    <property type="project" value="UniProtKB-KW"/>
</dbReference>
<dbReference type="GO" id="GO:0003677">
    <property type="term" value="F:DNA binding"/>
    <property type="evidence" value="ECO:0007669"/>
    <property type="project" value="UniProtKB-KW"/>
</dbReference>
<dbReference type="PANTHER" id="PTHR30461:SF23">
    <property type="entry name" value="DNA RECOMBINASE-RELATED"/>
    <property type="match status" value="1"/>
</dbReference>
<dbReference type="InterPro" id="IPR011109">
    <property type="entry name" value="DNA_bind_recombinase_dom"/>
</dbReference>
<proteinExistence type="predicted"/>
<evidence type="ECO:0000256" key="6">
    <source>
        <dbReference type="SAM" id="MobiDB-lite"/>
    </source>
</evidence>
<dbReference type="AlphaFoldDB" id="A0A0G2AT80"/>
<dbReference type="InterPro" id="IPR050639">
    <property type="entry name" value="SSR_resolvase"/>
</dbReference>
<dbReference type="PROSITE" id="PS51736">
    <property type="entry name" value="RECOMBINASES_3"/>
    <property type="match status" value="1"/>
</dbReference>
<dbReference type="SMART" id="SM00857">
    <property type="entry name" value="Resolvase"/>
    <property type="match status" value="1"/>
</dbReference>
<protein>
    <submittedName>
        <fullName evidence="9">Resolvase domain protein</fullName>
    </submittedName>
</protein>
<dbReference type="Gene3D" id="3.90.1750.20">
    <property type="entry name" value="Putative Large Serine Recombinase, Chain B, Domain 2"/>
    <property type="match status" value="1"/>
</dbReference>